<keyword evidence="1" id="KW-0479">Metal-binding</keyword>
<sequence>MLWDFDNKPPNSFPPFEDAVKLKTITSSFGVVRSMVVYANQYLFSHIPKVVWKQRRERKLLNQLENKGAIKSIEPYICKVCGRRFYTNEKLVNQFKQIHERKHQKRLNQIKSARGSRRVKLVGKYLMKMEKYKNAARDVLISKIGYDLVDELKRTGFWVGTVSNRPQAVDVALRDHMVDVMDRRKAECLVLVSDDSDFVGILKEAKLRCLKTVVVGDADDGALKRVTDAGFSWTEILMGKAKEAVFVVGKWKDRDILKRLEWTYDP</sequence>
<dbReference type="Pfam" id="PF01936">
    <property type="entry name" value="NYN"/>
    <property type="match status" value="1"/>
</dbReference>
<organism evidence="3 4">
    <name type="scientific">Hibiscus sabdariffa</name>
    <name type="common">roselle</name>
    <dbReference type="NCBI Taxonomy" id="183260"/>
    <lineage>
        <taxon>Eukaryota</taxon>
        <taxon>Viridiplantae</taxon>
        <taxon>Streptophyta</taxon>
        <taxon>Embryophyta</taxon>
        <taxon>Tracheophyta</taxon>
        <taxon>Spermatophyta</taxon>
        <taxon>Magnoliopsida</taxon>
        <taxon>eudicotyledons</taxon>
        <taxon>Gunneridae</taxon>
        <taxon>Pentapetalae</taxon>
        <taxon>rosids</taxon>
        <taxon>malvids</taxon>
        <taxon>Malvales</taxon>
        <taxon>Malvaceae</taxon>
        <taxon>Malvoideae</taxon>
        <taxon>Hibiscus</taxon>
    </lineage>
</organism>
<accession>A0ABR2B8P0</accession>
<dbReference type="InterPro" id="IPR021139">
    <property type="entry name" value="NYN"/>
</dbReference>
<evidence type="ECO:0000259" key="2">
    <source>
        <dbReference type="PROSITE" id="PS50157"/>
    </source>
</evidence>
<gene>
    <name evidence="3" type="ORF">V6N12_034755</name>
</gene>
<reference evidence="3 4" key="1">
    <citation type="journal article" date="2024" name="G3 (Bethesda)">
        <title>Genome assembly of Hibiscus sabdariffa L. provides insights into metabolisms of medicinal natural products.</title>
        <authorList>
            <person name="Kim T."/>
        </authorList>
    </citation>
    <scope>NUCLEOTIDE SEQUENCE [LARGE SCALE GENOMIC DNA]</scope>
    <source>
        <strain evidence="3">TK-2024</strain>
        <tissue evidence="3">Old leaves</tissue>
    </source>
</reference>
<dbReference type="PROSITE" id="PS50157">
    <property type="entry name" value="ZINC_FINGER_C2H2_2"/>
    <property type="match status" value="1"/>
</dbReference>
<protein>
    <recommendedName>
        <fullName evidence="2">C2H2-type domain-containing protein</fullName>
    </recommendedName>
</protein>
<evidence type="ECO:0000313" key="4">
    <source>
        <dbReference type="Proteomes" id="UP001472677"/>
    </source>
</evidence>
<dbReference type="PANTHER" id="PTHR35744">
    <property type="entry name" value="C2H2-TYPE DOMAIN-CONTAINING PROTEIN"/>
    <property type="match status" value="1"/>
</dbReference>
<dbReference type="PANTHER" id="PTHR35744:SF4">
    <property type="entry name" value="OS04G0464600 PROTEIN"/>
    <property type="match status" value="1"/>
</dbReference>
<evidence type="ECO:0000313" key="3">
    <source>
        <dbReference type="EMBL" id="KAK8503360.1"/>
    </source>
</evidence>
<keyword evidence="4" id="KW-1185">Reference proteome</keyword>
<dbReference type="EMBL" id="JBBPBM010000153">
    <property type="protein sequence ID" value="KAK8503360.1"/>
    <property type="molecule type" value="Genomic_DNA"/>
</dbReference>
<comment type="caution">
    <text evidence="3">The sequence shown here is derived from an EMBL/GenBank/DDBJ whole genome shotgun (WGS) entry which is preliminary data.</text>
</comment>
<dbReference type="Gene3D" id="3.40.50.1010">
    <property type="entry name" value="5'-nuclease"/>
    <property type="match status" value="1"/>
</dbReference>
<keyword evidence="1" id="KW-0863">Zinc-finger</keyword>
<dbReference type="InterPro" id="IPR013087">
    <property type="entry name" value="Znf_C2H2_type"/>
</dbReference>
<dbReference type="Proteomes" id="UP001472677">
    <property type="component" value="Unassembled WGS sequence"/>
</dbReference>
<name>A0ABR2B8P0_9ROSI</name>
<feature type="domain" description="C2H2-type" evidence="2">
    <location>
        <begin position="76"/>
        <end position="104"/>
    </location>
</feature>
<keyword evidence="1" id="KW-0862">Zinc</keyword>
<proteinExistence type="predicted"/>
<evidence type="ECO:0000256" key="1">
    <source>
        <dbReference type="PROSITE-ProRule" id="PRU00042"/>
    </source>
</evidence>